<dbReference type="InterPro" id="IPR046828">
    <property type="entry name" value="RepSA"/>
</dbReference>
<evidence type="ECO:0000313" key="2">
    <source>
        <dbReference type="EMBL" id="RQX07546.1"/>
    </source>
</evidence>
<organism evidence="2 3">
    <name type="scientific">Micromonospora arida</name>
    <dbReference type="NCBI Taxonomy" id="2203715"/>
    <lineage>
        <taxon>Bacteria</taxon>
        <taxon>Bacillati</taxon>
        <taxon>Actinomycetota</taxon>
        <taxon>Actinomycetes</taxon>
        <taxon>Micromonosporales</taxon>
        <taxon>Micromonosporaceae</taxon>
        <taxon>Micromonospora</taxon>
    </lineage>
</organism>
<keyword evidence="3" id="KW-1185">Reference proteome</keyword>
<dbReference type="RefSeq" id="WP_124858763.1">
    <property type="nucleotide sequence ID" value="NZ_QGSY01000218.1"/>
</dbReference>
<evidence type="ECO:0000256" key="1">
    <source>
        <dbReference type="SAM" id="MobiDB-lite"/>
    </source>
</evidence>
<comment type="caution">
    <text evidence="2">The sequence shown here is derived from an EMBL/GenBank/DDBJ whole genome shotgun (WGS) entry which is preliminary data.</text>
</comment>
<proteinExistence type="predicted"/>
<gene>
    <name evidence="2" type="ORF">DLJ58_21180</name>
</gene>
<dbReference type="OrthoDB" id="3203793at2"/>
<name>A0A3N9X355_9ACTN</name>
<dbReference type="EMBL" id="QGSY01000218">
    <property type="protein sequence ID" value="RQX07546.1"/>
    <property type="molecule type" value="Genomic_DNA"/>
</dbReference>
<reference evidence="2 3" key="1">
    <citation type="submission" date="2018-05" db="EMBL/GenBank/DDBJ databases">
        <title>Micromonospora from Atacama Desert.</title>
        <authorList>
            <person name="Carro L."/>
            <person name="Goodfellow M."/>
            <person name="Klenk H.-P."/>
        </authorList>
    </citation>
    <scope>NUCLEOTIDE SEQUENCE [LARGE SCALE GENOMIC DNA]</scope>
    <source>
        <strain evidence="2 3">LB32</strain>
    </source>
</reference>
<evidence type="ECO:0000313" key="3">
    <source>
        <dbReference type="Proteomes" id="UP000266889"/>
    </source>
</evidence>
<dbReference type="Proteomes" id="UP000266889">
    <property type="component" value="Unassembled WGS sequence"/>
</dbReference>
<accession>A0A3N9X355</accession>
<sequence length="599" mass="65197">MASTLDLTPRTALARGVGSNADTIPVHDYTAEGSAFTRATKPDYFGWLEHVRAAAGCTRPIRLAGQLLTVEQGTGRILDARHTDAMPDAAIYTACGNRRATVCPACAHTYQRDAFQLLRAGLIGGKGVPETVASHPAVFATFTAPSFGTVHTRAVKRHTCGNRKRCDCRAEPCHARRDTGLCEHGRPAVCWARHETGDAILGQPLCLDCYDHTHQVVWNLFSGELWHRTKQAAERHLAKVARRRGIPRVHVVTASGNISTVPPVRLSHGKVAEFQARGAVHFHVLVRLDGVHPDDPTAVIPPPAAFTVADLDDAIRTAVEQVTFTTPTHPDQPGGWPVAWGDPGKGLDIRPISLTGDGDVTDSMVAGYLAKYATKSTEVTGHRSVRLDADSIGDYADPDGDHTARLINACWHTGRPTTTPVPLSERPRDHRPTPGYVKRWECPDCGTHTRYPACPVCVAHRQAALDTQPASRPQATNPYARLRRWAHMLGFGGHFLTKARRYSVTFQLLRDTRVTYRRHEHEHQADDQPGTLRAVDHLDEDTTLIVGTLTFAGVGWHTTGDALLANTAAALARERRTTGREELAHELSTTPAGTAPAAA</sequence>
<dbReference type="Pfam" id="PF20199">
    <property type="entry name" value="RepSA"/>
    <property type="match status" value="1"/>
</dbReference>
<protein>
    <submittedName>
        <fullName evidence="2">Plasmid replication initiator protein</fullName>
    </submittedName>
</protein>
<feature type="compositionally biased region" description="Basic and acidic residues" evidence="1">
    <location>
        <begin position="574"/>
        <end position="585"/>
    </location>
</feature>
<feature type="region of interest" description="Disordered" evidence="1">
    <location>
        <begin position="574"/>
        <end position="599"/>
    </location>
</feature>
<feature type="compositionally biased region" description="Low complexity" evidence="1">
    <location>
        <begin position="589"/>
        <end position="599"/>
    </location>
</feature>
<dbReference type="AlphaFoldDB" id="A0A3N9X355"/>